<dbReference type="GeneID" id="43591769"/>
<proteinExistence type="predicted"/>
<feature type="region of interest" description="Disordered" evidence="1">
    <location>
        <begin position="156"/>
        <end position="203"/>
    </location>
</feature>
<evidence type="ECO:0000313" key="3">
    <source>
        <dbReference type="Proteomes" id="UP000322225"/>
    </source>
</evidence>
<feature type="compositionally biased region" description="Polar residues" evidence="1">
    <location>
        <begin position="167"/>
        <end position="188"/>
    </location>
</feature>
<accession>A0A5M6BW42</accession>
<evidence type="ECO:0000256" key="1">
    <source>
        <dbReference type="SAM" id="MobiDB-lite"/>
    </source>
</evidence>
<reference evidence="2" key="1">
    <citation type="submission" date="2017-08" db="EMBL/GenBank/DDBJ databases">
        <authorList>
            <person name="Cuomo C."/>
            <person name="Billmyre B."/>
            <person name="Heitman J."/>
        </authorList>
    </citation>
    <scope>NUCLEOTIDE SEQUENCE</scope>
    <source>
        <strain evidence="2">CBS 12478</strain>
    </source>
</reference>
<sequence>MSTSMTTANVSPRVQSILSTSVLPTKCSCRNCISSSDADPLPVAKPLFFAVSTTEGKVIGGYEAHHFRTRVAGKGSAYRELEGVDRVVLCHRKEDEGYHWGTEIKFRQSWSRKEWDECEMKAGAFQLRTLAENLADSTDPSDLETKRRAEERVNKLNRVHRSRYRGYSTQTSTACGTTDELGSSSTAAQPRHPLPDRRPESSL</sequence>
<keyword evidence="3" id="KW-1185">Reference proteome</keyword>
<dbReference type="Proteomes" id="UP000322225">
    <property type="component" value="Chromosome 13"/>
</dbReference>
<organism evidence="2 3">
    <name type="scientific">Kwoniella shandongensis</name>
    <dbReference type="NCBI Taxonomy" id="1734106"/>
    <lineage>
        <taxon>Eukaryota</taxon>
        <taxon>Fungi</taxon>
        <taxon>Dikarya</taxon>
        <taxon>Basidiomycota</taxon>
        <taxon>Agaricomycotina</taxon>
        <taxon>Tremellomycetes</taxon>
        <taxon>Tremellales</taxon>
        <taxon>Cryptococcaceae</taxon>
        <taxon>Kwoniella</taxon>
    </lineage>
</organism>
<dbReference type="KEGG" id="ksn:43591769"/>
<feature type="compositionally biased region" description="Basic and acidic residues" evidence="1">
    <location>
        <begin position="193"/>
        <end position="203"/>
    </location>
</feature>
<dbReference type="RefSeq" id="XP_031858137.1">
    <property type="nucleotide sequence ID" value="XM_032007598.1"/>
</dbReference>
<protein>
    <submittedName>
        <fullName evidence="2">Uncharacterized protein</fullName>
    </submittedName>
</protein>
<reference evidence="2" key="2">
    <citation type="submission" date="2024-01" db="EMBL/GenBank/DDBJ databases">
        <title>Comparative genomics of Cryptococcus and Kwoniella reveals pathogenesis evolution and contrasting modes of karyotype evolution via chromosome fusion or intercentromeric recombination.</title>
        <authorList>
            <person name="Coelho M.A."/>
            <person name="David-Palma M."/>
            <person name="Shea T."/>
            <person name="Bowers K."/>
            <person name="McGinley-Smith S."/>
            <person name="Mohammad A.W."/>
            <person name="Gnirke A."/>
            <person name="Yurkov A.M."/>
            <person name="Nowrousian M."/>
            <person name="Sun S."/>
            <person name="Cuomo C.A."/>
            <person name="Heitman J."/>
        </authorList>
    </citation>
    <scope>NUCLEOTIDE SEQUENCE</scope>
    <source>
        <strain evidence="2">CBS 12478</strain>
    </source>
</reference>
<gene>
    <name evidence="2" type="ORF">CI109_107070</name>
</gene>
<dbReference type="EMBL" id="CP144063">
    <property type="protein sequence ID" value="WWD22577.1"/>
    <property type="molecule type" value="Genomic_DNA"/>
</dbReference>
<name>A0A5M6BW42_9TREE</name>
<evidence type="ECO:0000313" key="2">
    <source>
        <dbReference type="EMBL" id="WWD22577.1"/>
    </source>
</evidence>
<dbReference type="AlphaFoldDB" id="A0A5M6BW42"/>